<feature type="region of interest" description="Disordered" evidence="1">
    <location>
        <begin position="1"/>
        <end position="28"/>
    </location>
</feature>
<keyword evidence="2" id="KW-0472">Membrane</keyword>
<proteinExistence type="predicted"/>
<gene>
    <name evidence="3" type="ORF">CDEB00056_LOCUS4335</name>
</gene>
<feature type="transmembrane region" description="Helical" evidence="2">
    <location>
        <begin position="48"/>
        <end position="68"/>
    </location>
</feature>
<dbReference type="InterPro" id="IPR046341">
    <property type="entry name" value="SET_dom_sf"/>
</dbReference>
<keyword evidence="2" id="KW-1133">Transmembrane helix</keyword>
<evidence type="ECO:0000313" key="3">
    <source>
        <dbReference type="EMBL" id="CAE0459494.1"/>
    </source>
</evidence>
<dbReference type="Gene3D" id="3.90.1410.10">
    <property type="entry name" value="set domain protein methyltransferase, domain 1"/>
    <property type="match status" value="1"/>
</dbReference>
<dbReference type="PANTHER" id="PTHR13271:SF137">
    <property type="entry name" value="SET DOMAIN-CONTAINING PROTEIN"/>
    <property type="match status" value="1"/>
</dbReference>
<accession>A0A7S3PYS5</accession>
<dbReference type="EMBL" id="HBIO01006000">
    <property type="protein sequence ID" value="CAE0459494.1"/>
    <property type="molecule type" value="Transcribed_RNA"/>
</dbReference>
<dbReference type="SUPFAM" id="SSF82199">
    <property type="entry name" value="SET domain"/>
    <property type="match status" value="1"/>
</dbReference>
<dbReference type="GO" id="GO:0016279">
    <property type="term" value="F:protein-lysine N-methyltransferase activity"/>
    <property type="evidence" value="ECO:0007669"/>
    <property type="project" value="TreeGrafter"/>
</dbReference>
<evidence type="ECO:0008006" key="4">
    <source>
        <dbReference type="Google" id="ProtNLM"/>
    </source>
</evidence>
<keyword evidence="2" id="KW-0812">Transmembrane</keyword>
<sequence length="495" mass="54562">MGKKRRNNDHAKNAKVTGDTSSQSGGGDDDEISFRLAITYLYQNKFKVLMLMVIGFCIGSGSGAYMTVNPSDPNRIQTAYQRWASAVGKQAPFSFGSARSGSRSGGGGRNGSGGKGKDESEIDDKRGWRDWLLNGKSLVSFYDPNNIYDKPYKYIKVNGKSVRDDPSHPITFAMLREAVIRREGGFVHPDLGVLTPAPCGAARGIGMIRDSYNKCQTRCVPGILSQKLAQKKYGIHDEIFPPFWNADAKDVGTKEKLLNVIHAQEAEEDRYRQEEILMKIPLNFQMTRILALKTLKKVVPNEVNMRAPLQELDDAALLVLLLAHERGLGRASKFEPYIKSLPVTPSCGYAPSVRAQALDTITTMGVEFDMDVFGWPGELGKASDRAMMIADGLAKDYGQYIETPKGTSAFSVIQWALCQVASRATAGSDRYGALRMVPIIDMINHDINGGSFIELAGNERLENNNIIDATETDRGAFVVRSIRHGRRIPLKKGQE</sequence>
<evidence type="ECO:0000256" key="2">
    <source>
        <dbReference type="SAM" id="Phobius"/>
    </source>
</evidence>
<protein>
    <recommendedName>
        <fullName evidence="4">SET domain-containing protein</fullName>
    </recommendedName>
</protein>
<name>A0A7S3PYS5_9STRA</name>
<reference evidence="3" key="1">
    <citation type="submission" date="2021-01" db="EMBL/GenBank/DDBJ databases">
        <authorList>
            <person name="Corre E."/>
            <person name="Pelletier E."/>
            <person name="Niang G."/>
            <person name="Scheremetjew M."/>
            <person name="Finn R."/>
            <person name="Kale V."/>
            <person name="Holt S."/>
            <person name="Cochrane G."/>
            <person name="Meng A."/>
            <person name="Brown T."/>
            <person name="Cohen L."/>
        </authorList>
    </citation>
    <scope>NUCLEOTIDE SEQUENCE</scope>
    <source>
        <strain evidence="3">MM31A-1</strain>
    </source>
</reference>
<dbReference type="AlphaFoldDB" id="A0A7S3PYS5"/>
<dbReference type="PANTHER" id="PTHR13271">
    <property type="entry name" value="UNCHARACTERIZED PUTATIVE METHYLTRANSFERASE"/>
    <property type="match status" value="1"/>
</dbReference>
<evidence type="ECO:0000256" key="1">
    <source>
        <dbReference type="SAM" id="MobiDB-lite"/>
    </source>
</evidence>
<organism evidence="3">
    <name type="scientific">Chaetoceros debilis</name>
    <dbReference type="NCBI Taxonomy" id="122233"/>
    <lineage>
        <taxon>Eukaryota</taxon>
        <taxon>Sar</taxon>
        <taxon>Stramenopiles</taxon>
        <taxon>Ochrophyta</taxon>
        <taxon>Bacillariophyta</taxon>
        <taxon>Coscinodiscophyceae</taxon>
        <taxon>Chaetocerotophycidae</taxon>
        <taxon>Chaetocerotales</taxon>
        <taxon>Chaetocerotaceae</taxon>
        <taxon>Chaetoceros</taxon>
    </lineage>
</organism>
<feature type="compositionally biased region" description="Gly residues" evidence="1">
    <location>
        <begin position="103"/>
        <end position="114"/>
    </location>
</feature>
<dbReference type="InterPro" id="IPR050600">
    <property type="entry name" value="SETD3_SETD6_MTase"/>
</dbReference>
<feature type="region of interest" description="Disordered" evidence="1">
    <location>
        <begin position="94"/>
        <end position="122"/>
    </location>
</feature>